<dbReference type="GO" id="GO:0030261">
    <property type="term" value="P:chromosome condensation"/>
    <property type="evidence" value="ECO:0007669"/>
    <property type="project" value="UniProtKB-KW"/>
</dbReference>
<dbReference type="AlphaFoldDB" id="A0A2X3IPV9"/>
<keyword evidence="5" id="KW-0175">Coiled coil</keyword>
<dbReference type="PANTHER" id="PTHR42963:SF1">
    <property type="entry name" value="DUF4476 DOMAIN-CONTAINING PROTEIN"/>
    <property type="match status" value="1"/>
</dbReference>
<evidence type="ECO:0000256" key="4">
    <source>
        <dbReference type="ARBA" id="ARBA00023125"/>
    </source>
</evidence>
<proteinExistence type="predicted"/>
<evidence type="ECO:0000256" key="1">
    <source>
        <dbReference type="ARBA" id="ARBA00022490"/>
    </source>
</evidence>
<dbReference type="GO" id="GO:0007059">
    <property type="term" value="P:chromosome segregation"/>
    <property type="evidence" value="ECO:0007669"/>
    <property type="project" value="UniProtKB-KW"/>
</dbReference>
<name>A0A2X3IPV9_KLEPN</name>
<feature type="coiled-coil region" evidence="5">
    <location>
        <begin position="4"/>
        <end position="125"/>
    </location>
</feature>
<evidence type="ECO:0000256" key="3">
    <source>
        <dbReference type="ARBA" id="ARBA00023067"/>
    </source>
</evidence>
<keyword evidence="1" id="KW-0963">Cytoplasm</keyword>
<dbReference type="Gene3D" id="1.20.5.420">
    <property type="entry name" value="Immunoglobulin FC, subunit C"/>
    <property type="match status" value="1"/>
</dbReference>
<gene>
    <name evidence="6" type="primary">mukB_4</name>
    <name evidence="6" type="ORF">NCTC9645_06524</name>
</gene>
<dbReference type="GO" id="GO:0003677">
    <property type="term" value="F:DNA binding"/>
    <property type="evidence" value="ECO:0007669"/>
    <property type="project" value="UniProtKB-KW"/>
</dbReference>
<dbReference type="EMBL" id="UASO01000012">
    <property type="protein sequence ID" value="SQC88377.1"/>
    <property type="molecule type" value="Genomic_DNA"/>
</dbReference>
<dbReference type="PANTHER" id="PTHR42963">
    <property type="entry name" value="CHROMOSOME PARTITION PROTEIN MUKB"/>
    <property type="match status" value="1"/>
</dbReference>
<evidence type="ECO:0000256" key="2">
    <source>
        <dbReference type="ARBA" id="ARBA00022829"/>
    </source>
</evidence>
<dbReference type="GO" id="GO:0005737">
    <property type="term" value="C:cytoplasm"/>
    <property type="evidence" value="ECO:0007669"/>
    <property type="project" value="TreeGrafter"/>
</dbReference>
<feature type="coiled-coil region" evidence="5">
    <location>
        <begin position="169"/>
        <end position="261"/>
    </location>
</feature>
<organism evidence="6 7">
    <name type="scientific">Klebsiella pneumoniae</name>
    <dbReference type="NCBI Taxonomy" id="573"/>
    <lineage>
        <taxon>Bacteria</taxon>
        <taxon>Pseudomonadati</taxon>
        <taxon>Pseudomonadota</taxon>
        <taxon>Gammaproteobacteria</taxon>
        <taxon>Enterobacterales</taxon>
        <taxon>Enterobacteriaceae</taxon>
        <taxon>Klebsiella/Raoultella group</taxon>
        <taxon>Klebsiella</taxon>
        <taxon>Klebsiella pneumoniae complex</taxon>
    </lineage>
</organism>
<evidence type="ECO:0000313" key="6">
    <source>
        <dbReference type="EMBL" id="SQC88377.1"/>
    </source>
</evidence>
<sequence>MQTALRQQEKIERYEADLDELQIRLEEQNEVVAEAVDRQEENEARAEAAELEVDELKSQLADYQQALDVQQTRAIQYNQALQALERAKALCHLPDLTPESADEWLETFQAKEQEATEKMLSLEQKMSVAQTAHSQFEQAYQLVAAINGPLARNEAWDVARELLRDGVNQRHQAEQAQGLRSRLNELEQRLREQQDAERQLAEFCKRQGKRYDIDDLETLHQELEARIASLADSVSNAQEQRMALRQELEQLQSRTQTLMRRAPVWLAAQNSLNQLCEQSGEQFASGQEVTEYLQQLLEREREAIVERDEVGARKRAIDEEIERLSQPGGSEDRASTPWRNGSAAFCCPRSTMMLASTMRRTSPRCTVRRAMRSWYRICRG</sequence>
<keyword evidence="4" id="KW-0238">DNA-binding</keyword>
<protein>
    <submittedName>
        <fullName evidence="6">Chromosome partition protein MukB</fullName>
    </submittedName>
</protein>
<keyword evidence="3" id="KW-0226">DNA condensation</keyword>
<evidence type="ECO:0000256" key="5">
    <source>
        <dbReference type="SAM" id="Coils"/>
    </source>
</evidence>
<dbReference type="InterPro" id="IPR050308">
    <property type="entry name" value="MukB/SMC"/>
</dbReference>
<dbReference type="Proteomes" id="UP000250675">
    <property type="component" value="Unassembled WGS sequence"/>
</dbReference>
<keyword evidence="2" id="KW-0159">Chromosome partition</keyword>
<dbReference type="Gene3D" id="1.20.58.850">
    <property type="match status" value="1"/>
</dbReference>
<accession>A0A2X3IPV9</accession>
<reference evidence="6 7" key="1">
    <citation type="submission" date="2018-06" db="EMBL/GenBank/DDBJ databases">
        <authorList>
            <consortium name="Pathogen Informatics"/>
            <person name="Doyle S."/>
        </authorList>
    </citation>
    <scope>NUCLEOTIDE SEQUENCE [LARGE SCALE GENOMIC DNA]</scope>
    <source>
        <strain evidence="6 7">NCTC9645</strain>
    </source>
</reference>
<evidence type="ECO:0000313" key="7">
    <source>
        <dbReference type="Proteomes" id="UP000250675"/>
    </source>
</evidence>